<dbReference type="AlphaFoldDB" id="A0A136IV98"/>
<dbReference type="PANTHER" id="PTHR42937:SF1">
    <property type="entry name" value="DIAMINOPROPIONATE AMMONIA-LYASE"/>
    <property type="match status" value="1"/>
</dbReference>
<dbReference type="STRING" id="196109.A0A136IV98"/>
<organism evidence="2 3">
    <name type="scientific">Microdochium bolleyi</name>
    <dbReference type="NCBI Taxonomy" id="196109"/>
    <lineage>
        <taxon>Eukaryota</taxon>
        <taxon>Fungi</taxon>
        <taxon>Dikarya</taxon>
        <taxon>Ascomycota</taxon>
        <taxon>Pezizomycotina</taxon>
        <taxon>Sordariomycetes</taxon>
        <taxon>Xylariomycetidae</taxon>
        <taxon>Xylariales</taxon>
        <taxon>Microdochiaceae</taxon>
        <taxon>Microdochium</taxon>
    </lineage>
</organism>
<dbReference type="InterPro" id="IPR001926">
    <property type="entry name" value="TrpB-like_PALP"/>
</dbReference>
<sequence>MSSSTHSLFLNQSAQSYRPARYPRVETIAAFHRALHGYEPTPVHHLDAVARELGFGQVLLKDESNRFGLPSFKFLGASWATYRELTKRLGLAVDTPLEKLRQGLASRDFTLFAATDGNHGRAVAHMAAILGLAAQIHVPAGLSDSTIALIRGEGAVVLQSLANYDGAIFEAQAAADQMEEAGILIQDFAFGDYQEIPQWIVDGYSTMLVETREQLHGVAPDLVVVPVGVGSFAQAVVTYFKHHASSTAILTVEPETAACLHESLRAGSTVTKTTSATIMTGLECGNVSDTAWPALRDGVDASMVISDRSAHEALRKLDGEQGLKVGPCGAATLAALRQLAFDDRASLGLGHGATVLLLCTEGPREYDAPVA</sequence>
<accession>A0A136IV98</accession>
<evidence type="ECO:0000259" key="1">
    <source>
        <dbReference type="Pfam" id="PF00291"/>
    </source>
</evidence>
<dbReference type="EMBL" id="KQ964256">
    <property type="protein sequence ID" value="KXJ88964.1"/>
    <property type="molecule type" value="Genomic_DNA"/>
</dbReference>
<evidence type="ECO:0000313" key="3">
    <source>
        <dbReference type="Proteomes" id="UP000070501"/>
    </source>
</evidence>
<dbReference type="Gene3D" id="3.40.50.1100">
    <property type="match status" value="2"/>
</dbReference>
<protein>
    <submittedName>
        <fullName evidence="2">Tryptophan synthase beta subunit-like PLP-dependent enzyme</fullName>
    </submittedName>
</protein>
<gene>
    <name evidence="2" type="ORF">Micbo1qcDRAFT_213192</name>
</gene>
<dbReference type="PANTHER" id="PTHR42937">
    <property type="match status" value="1"/>
</dbReference>
<name>A0A136IV98_9PEZI</name>
<dbReference type="Pfam" id="PF00291">
    <property type="entry name" value="PALP"/>
    <property type="match status" value="1"/>
</dbReference>
<dbReference type="Proteomes" id="UP000070501">
    <property type="component" value="Unassembled WGS sequence"/>
</dbReference>
<dbReference type="InterPro" id="IPR036052">
    <property type="entry name" value="TrpB-like_PALP_sf"/>
</dbReference>
<proteinExistence type="predicted"/>
<keyword evidence="3" id="KW-1185">Reference proteome</keyword>
<dbReference type="InParanoid" id="A0A136IV98"/>
<reference evidence="3" key="1">
    <citation type="submission" date="2016-02" db="EMBL/GenBank/DDBJ databases">
        <title>Draft genome sequence of Microdochium bolleyi, a fungal endophyte of beachgrass.</title>
        <authorList>
            <consortium name="DOE Joint Genome Institute"/>
            <person name="David A.S."/>
            <person name="May G."/>
            <person name="Haridas S."/>
            <person name="Lim J."/>
            <person name="Wang M."/>
            <person name="Labutti K."/>
            <person name="Lipzen A."/>
            <person name="Barry K."/>
            <person name="Grigoriev I.V."/>
        </authorList>
    </citation>
    <scope>NUCLEOTIDE SEQUENCE [LARGE SCALE GENOMIC DNA]</scope>
    <source>
        <strain evidence="3">J235TASD1</strain>
    </source>
</reference>
<feature type="domain" description="Tryptophan synthase beta chain-like PALP" evidence="1">
    <location>
        <begin position="37"/>
        <end position="360"/>
    </location>
</feature>
<dbReference type="NCBIfam" id="NF006058">
    <property type="entry name" value="PRK08206.1"/>
    <property type="match status" value="1"/>
</dbReference>
<dbReference type="OrthoDB" id="10059875at2759"/>
<dbReference type="SUPFAM" id="SSF53686">
    <property type="entry name" value="Tryptophan synthase beta subunit-like PLP-dependent enzymes"/>
    <property type="match status" value="1"/>
</dbReference>
<evidence type="ECO:0000313" key="2">
    <source>
        <dbReference type="EMBL" id="KXJ88964.1"/>
    </source>
</evidence>